<dbReference type="PANTHER" id="PTHR42833">
    <property type="entry name" value="URIDYLATE KINASE"/>
    <property type="match status" value="1"/>
</dbReference>
<dbReference type="AlphaFoldDB" id="A0A2P6RS74"/>
<dbReference type="OMA" id="LMGDKQF"/>
<dbReference type="Pfam" id="PF00696">
    <property type="entry name" value="AA_kinase"/>
    <property type="match status" value="1"/>
</dbReference>
<dbReference type="InterPro" id="IPR001048">
    <property type="entry name" value="Asp/Glu/Uridylate_kinase"/>
</dbReference>
<dbReference type="NCBIfam" id="TIGR02075">
    <property type="entry name" value="pyrH_bact"/>
    <property type="match status" value="1"/>
</dbReference>
<comment type="pathway">
    <text evidence="1">Pyrimidine metabolism; CTP biosynthesis via de novo pathway; UDP from UMP (UMPK route): step 1/1.</text>
</comment>
<feature type="region of interest" description="Disordered" evidence="10">
    <location>
        <begin position="40"/>
        <end position="68"/>
    </location>
</feature>
<keyword evidence="6 12" id="KW-0418">Kinase</keyword>
<gene>
    <name evidence="12" type="ORF">RchiOBHm_Chr2g0120171</name>
</gene>
<dbReference type="PANTHER" id="PTHR42833:SF4">
    <property type="entry name" value="URIDYLATE KINASE PUMPKIN, CHLOROPLASTIC"/>
    <property type="match status" value="1"/>
</dbReference>
<dbReference type="GO" id="GO:0044210">
    <property type="term" value="P:'de novo' CTP biosynthetic process"/>
    <property type="evidence" value="ECO:0007669"/>
    <property type="project" value="UniProtKB-UniPathway"/>
</dbReference>
<sequence>MAISSSSSVPLLSLNTVSSSSSFPFSLSCVRPQSRRNQRLVVSCSSSETDSGSDSLNGNGRHSQMSSMTPFGVTMNEAGLSRPPYKWRRVLLKVSGEALAGDHTQNIDPKVTMEIAREVASVTRLGIEVAIVVGGGNIFRGASWAGSSGLDRSSADYIGMLATVMNSIFLQATMESIGIPTRVQTAFRMSEVAEPYIRRRAVRHLEKGRVVIFAAGTGNPFFTTDTAAALRGAEINAEVVLKATNVDGVYDEDPRCNPNACLLDTLTYQEVTSKDLSVMDMTAITLCQENKIPVVVFNLNKPGNISKAIKGEKVGTLIGAAWNSTVAPRT</sequence>
<dbReference type="FunFam" id="3.40.1160.10:FF:000001">
    <property type="entry name" value="Uridylate kinase"/>
    <property type="match status" value="1"/>
</dbReference>
<feature type="compositionally biased region" description="Polar residues" evidence="10">
    <location>
        <begin position="56"/>
        <end position="68"/>
    </location>
</feature>
<evidence type="ECO:0000256" key="2">
    <source>
        <dbReference type="ARBA" id="ARBA00007614"/>
    </source>
</evidence>
<dbReference type="STRING" id="74649.A0A2P6RS74"/>
<evidence type="ECO:0000256" key="7">
    <source>
        <dbReference type="ARBA" id="ARBA00022840"/>
    </source>
</evidence>
<dbReference type="HAMAP" id="MF_01220_B">
    <property type="entry name" value="PyrH_B"/>
    <property type="match status" value="1"/>
</dbReference>
<evidence type="ECO:0000256" key="6">
    <source>
        <dbReference type="ARBA" id="ARBA00022777"/>
    </source>
</evidence>
<comment type="caution">
    <text evidence="12">The sequence shown here is derived from an EMBL/GenBank/DDBJ whole genome shotgun (WGS) entry which is preliminary data.</text>
</comment>
<evidence type="ECO:0000256" key="1">
    <source>
        <dbReference type="ARBA" id="ARBA00004791"/>
    </source>
</evidence>
<keyword evidence="7" id="KW-0067">ATP-binding</keyword>
<organism evidence="12 13">
    <name type="scientific">Rosa chinensis</name>
    <name type="common">China rose</name>
    <dbReference type="NCBI Taxonomy" id="74649"/>
    <lineage>
        <taxon>Eukaryota</taxon>
        <taxon>Viridiplantae</taxon>
        <taxon>Streptophyta</taxon>
        <taxon>Embryophyta</taxon>
        <taxon>Tracheophyta</taxon>
        <taxon>Spermatophyta</taxon>
        <taxon>Magnoliopsida</taxon>
        <taxon>eudicotyledons</taxon>
        <taxon>Gunneridae</taxon>
        <taxon>Pentapetalae</taxon>
        <taxon>rosids</taxon>
        <taxon>fabids</taxon>
        <taxon>Rosales</taxon>
        <taxon>Rosaceae</taxon>
        <taxon>Rosoideae</taxon>
        <taxon>Rosoideae incertae sedis</taxon>
        <taxon>Rosa</taxon>
    </lineage>
</organism>
<evidence type="ECO:0000256" key="4">
    <source>
        <dbReference type="ARBA" id="ARBA00022679"/>
    </source>
</evidence>
<evidence type="ECO:0000256" key="8">
    <source>
        <dbReference type="ARBA" id="ARBA00022975"/>
    </source>
</evidence>
<dbReference type="InterPro" id="IPR015963">
    <property type="entry name" value="Uridylate_kinase_bac"/>
</dbReference>
<keyword evidence="13" id="KW-1185">Reference proteome</keyword>
<keyword evidence="5" id="KW-0547">Nucleotide-binding</keyword>
<dbReference type="Proteomes" id="UP000238479">
    <property type="component" value="Chromosome 2"/>
</dbReference>
<comment type="similarity">
    <text evidence="2">Belongs to the UMP kinase family.</text>
</comment>
<reference evidence="12 13" key="1">
    <citation type="journal article" date="2018" name="Nat. Genet.">
        <title>The Rosa genome provides new insights in the design of modern roses.</title>
        <authorList>
            <person name="Bendahmane M."/>
        </authorList>
    </citation>
    <scope>NUCLEOTIDE SEQUENCE [LARGE SCALE GENOMIC DNA]</scope>
    <source>
        <strain evidence="13">cv. Old Blush</strain>
    </source>
</reference>
<evidence type="ECO:0000256" key="5">
    <source>
        <dbReference type="ARBA" id="ARBA00022741"/>
    </source>
</evidence>
<keyword evidence="4 12" id="KW-0808">Transferase</keyword>
<feature type="domain" description="Aspartate/glutamate/uridylate kinase" evidence="11">
    <location>
        <begin position="89"/>
        <end position="298"/>
    </location>
</feature>
<feature type="compositionally biased region" description="Low complexity" evidence="10">
    <location>
        <begin position="43"/>
        <end position="55"/>
    </location>
</feature>
<dbReference type="CDD" id="cd04254">
    <property type="entry name" value="AAK_UMPK-PyrH-Ec"/>
    <property type="match status" value="1"/>
</dbReference>
<proteinExistence type="inferred from homology"/>
<dbReference type="GO" id="GO:0005737">
    <property type="term" value="C:cytoplasm"/>
    <property type="evidence" value="ECO:0007669"/>
    <property type="project" value="InterPro"/>
</dbReference>
<dbReference type="EMBL" id="PDCK01000040">
    <property type="protein sequence ID" value="PRQ49282.1"/>
    <property type="molecule type" value="Genomic_DNA"/>
</dbReference>
<dbReference type="Gene3D" id="3.40.1160.10">
    <property type="entry name" value="Acetylglutamate kinase-like"/>
    <property type="match status" value="1"/>
</dbReference>
<dbReference type="GO" id="GO:0005524">
    <property type="term" value="F:ATP binding"/>
    <property type="evidence" value="ECO:0007669"/>
    <property type="project" value="UniProtKB-KW"/>
</dbReference>
<evidence type="ECO:0000259" key="11">
    <source>
        <dbReference type="Pfam" id="PF00696"/>
    </source>
</evidence>
<dbReference type="UniPathway" id="UPA00159">
    <property type="reaction ID" value="UER00275"/>
</dbReference>
<evidence type="ECO:0000256" key="10">
    <source>
        <dbReference type="SAM" id="MobiDB-lite"/>
    </source>
</evidence>
<accession>A0A2P6RS74</accession>
<keyword evidence="8" id="KW-0665">Pyrimidine biosynthesis</keyword>
<evidence type="ECO:0000256" key="3">
    <source>
        <dbReference type="ARBA" id="ARBA00012899"/>
    </source>
</evidence>
<dbReference type="InterPro" id="IPR036393">
    <property type="entry name" value="AceGlu_kinase-like_sf"/>
</dbReference>
<dbReference type="GO" id="GO:0006225">
    <property type="term" value="P:UDP biosynthetic process"/>
    <property type="evidence" value="ECO:0007669"/>
    <property type="project" value="TreeGrafter"/>
</dbReference>
<name>A0A2P6RS74_ROSCH</name>
<dbReference type="SUPFAM" id="SSF53633">
    <property type="entry name" value="Carbamate kinase-like"/>
    <property type="match status" value="1"/>
</dbReference>
<protein>
    <recommendedName>
        <fullName evidence="3">UMP kinase</fullName>
        <ecNumber evidence="3">2.7.4.22</ecNumber>
    </recommendedName>
    <alternativeName>
        <fullName evidence="9">Uridine monophosphate kinase</fullName>
    </alternativeName>
</protein>
<dbReference type="EC" id="2.7.4.22" evidence="3"/>
<evidence type="ECO:0000313" key="12">
    <source>
        <dbReference type="EMBL" id="PRQ49282.1"/>
    </source>
</evidence>
<dbReference type="Gramene" id="PRQ49282">
    <property type="protein sequence ID" value="PRQ49282"/>
    <property type="gene ID" value="RchiOBHm_Chr2g0120171"/>
</dbReference>
<dbReference type="GO" id="GO:0033862">
    <property type="term" value="F:UMP kinase activity"/>
    <property type="evidence" value="ECO:0007669"/>
    <property type="project" value="UniProtKB-EC"/>
</dbReference>
<evidence type="ECO:0000313" key="13">
    <source>
        <dbReference type="Proteomes" id="UP000238479"/>
    </source>
</evidence>
<dbReference type="OrthoDB" id="409889at2759"/>
<evidence type="ECO:0000256" key="9">
    <source>
        <dbReference type="ARBA" id="ARBA00032092"/>
    </source>
</evidence>